<dbReference type="SUPFAM" id="SSF56601">
    <property type="entry name" value="beta-lactamase/transpeptidase-like"/>
    <property type="match status" value="1"/>
</dbReference>
<dbReference type="PANTHER" id="PTHR32282">
    <property type="entry name" value="BINDING PROTEIN TRANSPEPTIDASE, PUTATIVE-RELATED"/>
    <property type="match status" value="1"/>
</dbReference>
<dbReference type="GO" id="GO:0006508">
    <property type="term" value="P:proteolysis"/>
    <property type="evidence" value="ECO:0007669"/>
    <property type="project" value="UniProtKB-KW"/>
</dbReference>
<dbReference type="OrthoDB" id="9766909at2"/>
<gene>
    <name evidence="17" type="ORF">E3U55_04055</name>
</gene>
<proteinExistence type="inferred from homology"/>
<feature type="compositionally biased region" description="Acidic residues" evidence="14">
    <location>
        <begin position="802"/>
        <end position="826"/>
    </location>
</feature>
<keyword evidence="15" id="KW-0472">Membrane</keyword>
<evidence type="ECO:0000313" key="18">
    <source>
        <dbReference type="Proteomes" id="UP000297975"/>
    </source>
</evidence>
<accession>A0A4Y8IXA1</accession>
<keyword evidence="18" id="KW-1185">Reference proteome</keyword>
<dbReference type="InterPro" id="IPR001264">
    <property type="entry name" value="Glyco_trans_51"/>
</dbReference>
<dbReference type="NCBIfam" id="TIGR02074">
    <property type="entry name" value="PBP_1a_fam"/>
    <property type="match status" value="1"/>
</dbReference>
<keyword evidence="8" id="KW-0133">Cell shape</keyword>
<dbReference type="AlphaFoldDB" id="A0A4Y8IXA1"/>
<dbReference type="GO" id="GO:0009252">
    <property type="term" value="P:peptidoglycan biosynthetic process"/>
    <property type="evidence" value="ECO:0007669"/>
    <property type="project" value="UniProtKB-KW"/>
</dbReference>
<feature type="compositionally biased region" description="Basic and acidic residues" evidence="14">
    <location>
        <begin position="789"/>
        <end position="801"/>
    </location>
</feature>
<evidence type="ECO:0000256" key="15">
    <source>
        <dbReference type="SAM" id="Phobius"/>
    </source>
</evidence>
<evidence type="ECO:0000256" key="14">
    <source>
        <dbReference type="SAM" id="MobiDB-lite"/>
    </source>
</evidence>
<evidence type="ECO:0000256" key="1">
    <source>
        <dbReference type="ARBA" id="ARBA00007090"/>
    </source>
</evidence>
<dbReference type="Pfam" id="PF00912">
    <property type="entry name" value="Transgly"/>
    <property type="match status" value="1"/>
</dbReference>
<evidence type="ECO:0000256" key="5">
    <source>
        <dbReference type="ARBA" id="ARBA00022676"/>
    </source>
</evidence>
<dbReference type="InterPro" id="IPR036950">
    <property type="entry name" value="PBP_transglycosylase"/>
</dbReference>
<feature type="transmembrane region" description="Helical" evidence="15">
    <location>
        <begin position="26"/>
        <end position="49"/>
    </location>
</feature>
<dbReference type="Pfam" id="PF00905">
    <property type="entry name" value="Transpeptidase"/>
    <property type="match status" value="1"/>
</dbReference>
<sequence length="873" mass="96658">MSQDVKSRKAKKQTAKGNKKINWKKVLITLLIIGALGMFIVAGIVFSYIKDAPPLNAEELQVPLSTTILDRNGDVIAELGAQKRESIQYDDIPQVLEDAVLATEDVRFFEHSGIDLRRIGGAVIANLKEGFGAEGASTITQQVVKNAFLTREKSIERKIQEQYLAFKLEQQYSKKEIFTMYLNLIAYGKDIYGVQKASEAFYGKSDLSELTLPEAALLAGIPQRPNAYNPFIDPELAKQRRNTVLNLMVQHGKITEQQANEAKQVKIEDMVQDSYESNIPYEAFIEQVLIETGEHLDDEVDVYSAGLTIHTTLDPEAQKHLEFLLSDKESPIYFENKEIQAGVSAINTQTGEILAIGGGRNKEGIWGGMNYAINPEGRQPGSTIKPILDYGPAIEFEKWSTYHQLLDEEIQYGSDGNQKTLNNFDNRYRGWMTMREALYNSINVPAFKTFDEIRSAHSEEKILNFAEGLGLSFDNLYDSDSIGGNNQVNPLQLAGAYAAFGNSGIYNEPHAVTKIVYPEEQNVVEVKPESDIAMSDYTAYMITDMLKDVVTHGSGTRVNVGNLPVAAKTGTTNDAVDSWLVGYSTNFTIATWVGYPQNESLPNSAKNVPKDIFSNLMTFMSQDVETSDFKKPESVVEVGVEKGSRPAKLPSEYTPESEIVTELFVKGAEPTETSEKYDQLDPVTDLTAEFDKDSNTITVNWNHPMLDEENQNMSFRVRVSVDGSEMQDVGTVNETEIVFDEIAPGTSYTFEITAIDNENESNSSEPAETSVETPDEEADFWDDFLGDEEDKKDKDKDKKEDNDDSSQEDGQSDEEQNSDSQDDGSQTDDTQNDGSTQDGDGSTQDDSGSTEDGTNSTDDSTGSTDGDSSSNNP</sequence>
<comment type="caution">
    <text evidence="17">The sequence shown here is derived from an EMBL/GenBank/DDBJ whole genome shotgun (WGS) entry which is preliminary data.</text>
</comment>
<feature type="compositionally biased region" description="Low complexity" evidence="14">
    <location>
        <begin position="827"/>
        <end position="873"/>
    </location>
</feature>
<evidence type="ECO:0000256" key="2">
    <source>
        <dbReference type="ARBA" id="ARBA00007739"/>
    </source>
</evidence>
<evidence type="ECO:0000256" key="6">
    <source>
        <dbReference type="ARBA" id="ARBA00022679"/>
    </source>
</evidence>
<evidence type="ECO:0000256" key="3">
    <source>
        <dbReference type="ARBA" id="ARBA00022645"/>
    </source>
</evidence>
<dbReference type="InterPro" id="IPR012338">
    <property type="entry name" value="Beta-lactam/transpept-like"/>
</dbReference>
<dbReference type="GO" id="GO:0030288">
    <property type="term" value="C:outer membrane-bounded periplasmic space"/>
    <property type="evidence" value="ECO:0007669"/>
    <property type="project" value="TreeGrafter"/>
</dbReference>
<evidence type="ECO:0000313" key="17">
    <source>
        <dbReference type="EMBL" id="TFB23995.1"/>
    </source>
</evidence>
<dbReference type="InterPro" id="IPR013783">
    <property type="entry name" value="Ig-like_fold"/>
</dbReference>
<dbReference type="PANTHER" id="PTHR32282:SF29">
    <property type="entry name" value="PENICILLIN-BINDING PROTEIN 1A"/>
    <property type="match status" value="1"/>
</dbReference>
<dbReference type="Gene3D" id="2.60.40.10">
    <property type="entry name" value="Immunoglobulins"/>
    <property type="match status" value="1"/>
</dbReference>
<evidence type="ECO:0000256" key="11">
    <source>
        <dbReference type="ARBA" id="ARBA00023316"/>
    </source>
</evidence>
<keyword evidence="9" id="KW-0573">Peptidoglycan synthesis</keyword>
<keyword evidence="15" id="KW-1133">Transmembrane helix</keyword>
<keyword evidence="7" id="KW-0378">Hydrolase</keyword>
<reference evidence="17 18" key="1">
    <citation type="submission" date="2019-03" db="EMBL/GenBank/DDBJ databases">
        <authorList>
            <person name="He R.-H."/>
        </authorList>
    </citation>
    <scope>NUCLEOTIDE SEQUENCE [LARGE SCALE GENOMIC DNA]</scope>
    <source>
        <strain evidence="18">SH 714</strain>
    </source>
</reference>
<evidence type="ECO:0000256" key="10">
    <source>
        <dbReference type="ARBA" id="ARBA00023268"/>
    </source>
</evidence>
<dbReference type="GO" id="GO:0008658">
    <property type="term" value="F:penicillin binding"/>
    <property type="evidence" value="ECO:0007669"/>
    <property type="project" value="InterPro"/>
</dbReference>
<comment type="catalytic activity">
    <reaction evidence="12">
        <text>Preferential cleavage: (Ac)2-L-Lys-D-Ala-|-D-Ala. Also transpeptidation of peptidyl-alanyl moieties that are N-acyl substituents of D-alanine.</text>
        <dbReference type="EC" id="3.4.16.4"/>
    </reaction>
</comment>
<dbReference type="InterPro" id="IPR001460">
    <property type="entry name" value="PCN-bd_Tpept"/>
</dbReference>
<dbReference type="GO" id="GO:0071555">
    <property type="term" value="P:cell wall organization"/>
    <property type="evidence" value="ECO:0007669"/>
    <property type="project" value="UniProtKB-KW"/>
</dbReference>
<evidence type="ECO:0000256" key="12">
    <source>
        <dbReference type="ARBA" id="ARBA00034000"/>
    </source>
</evidence>
<dbReference type="Pfam" id="PF00041">
    <property type="entry name" value="fn3"/>
    <property type="match status" value="1"/>
</dbReference>
<evidence type="ECO:0000256" key="9">
    <source>
        <dbReference type="ARBA" id="ARBA00022984"/>
    </source>
</evidence>
<dbReference type="FunFam" id="1.10.3810.10:FF:000001">
    <property type="entry name" value="Penicillin-binding protein 1A"/>
    <property type="match status" value="1"/>
</dbReference>
<dbReference type="RefSeq" id="WP_134339053.1">
    <property type="nucleotide sequence ID" value="NZ_SOPW01000003.1"/>
</dbReference>
<dbReference type="CDD" id="cd00063">
    <property type="entry name" value="FN3"/>
    <property type="match status" value="1"/>
</dbReference>
<dbReference type="EMBL" id="SOPW01000003">
    <property type="protein sequence ID" value="TFB23995.1"/>
    <property type="molecule type" value="Genomic_DNA"/>
</dbReference>
<dbReference type="GO" id="GO:0009002">
    <property type="term" value="F:serine-type D-Ala-D-Ala carboxypeptidase activity"/>
    <property type="evidence" value="ECO:0007669"/>
    <property type="project" value="UniProtKB-EC"/>
</dbReference>
<dbReference type="PROSITE" id="PS50853">
    <property type="entry name" value="FN3"/>
    <property type="match status" value="1"/>
</dbReference>
<evidence type="ECO:0000256" key="4">
    <source>
        <dbReference type="ARBA" id="ARBA00022670"/>
    </source>
</evidence>
<feature type="domain" description="Fibronectin type-III" evidence="16">
    <location>
        <begin position="682"/>
        <end position="776"/>
    </location>
</feature>
<dbReference type="Proteomes" id="UP000297975">
    <property type="component" value="Unassembled WGS sequence"/>
</dbReference>
<keyword evidence="3" id="KW-0121">Carboxypeptidase</keyword>
<feature type="region of interest" description="Disordered" evidence="14">
    <location>
        <begin position="757"/>
        <end position="873"/>
    </location>
</feature>
<keyword evidence="11" id="KW-0961">Cell wall biogenesis/degradation</keyword>
<keyword evidence="10" id="KW-0511">Multifunctional enzyme</keyword>
<keyword evidence="6" id="KW-0808">Transferase</keyword>
<comment type="catalytic activity">
    <reaction evidence="13">
        <text>[GlcNAc-(1-&gt;4)-Mur2Ac(oyl-L-Ala-gamma-D-Glu-L-Lys-D-Ala-D-Ala)](n)-di-trans,octa-cis-undecaprenyl diphosphate + beta-D-GlcNAc-(1-&gt;4)-Mur2Ac(oyl-L-Ala-gamma-D-Glu-L-Lys-D-Ala-D-Ala)-di-trans,octa-cis-undecaprenyl diphosphate = [GlcNAc-(1-&gt;4)-Mur2Ac(oyl-L-Ala-gamma-D-Glu-L-Lys-D-Ala-D-Ala)](n+1)-di-trans,octa-cis-undecaprenyl diphosphate + di-trans,octa-cis-undecaprenyl diphosphate + H(+)</text>
        <dbReference type="Rhea" id="RHEA:23708"/>
        <dbReference type="Rhea" id="RHEA-COMP:9602"/>
        <dbReference type="Rhea" id="RHEA-COMP:9603"/>
        <dbReference type="ChEBI" id="CHEBI:15378"/>
        <dbReference type="ChEBI" id="CHEBI:58405"/>
        <dbReference type="ChEBI" id="CHEBI:60033"/>
        <dbReference type="ChEBI" id="CHEBI:78435"/>
        <dbReference type="EC" id="2.4.99.28"/>
    </reaction>
</comment>
<keyword evidence="4" id="KW-0645">Protease</keyword>
<comment type="similarity">
    <text evidence="1">In the C-terminal section; belongs to the transpeptidase family.</text>
</comment>
<dbReference type="InterPro" id="IPR050396">
    <property type="entry name" value="Glycosyltr_51/Transpeptidase"/>
</dbReference>
<evidence type="ECO:0000256" key="7">
    <source>
        <dbReference type="ARBA" id="ARBA00022801"/>
    </source>
</evidence>
<dbReference type="GO" id="GO:0008360">
    <property type="term" value="P:regulation of cell shape"/>
    <property type="evidence" value="ECO:0007669"/>
    <property type="project" value="UniProtKB-KW"/>
</dbReference>
<dbReference type="InterPro" id="IPR023346">
    <property type="entry name" value="Lysozyme-like_dom_sf"/>
</dbReference>
<dbReference type="SUPFAM" id="SSF49265">
    <property type="entry name" value="Fibronectin type III"/>
    <property type="match status" value="1"/>
</dbReference>
<comment type="similarity">
    <text evidence="2">In the N-terminal section; belongs to the glycosyltransferase 51 family.</text>
</comment>
<dbReference type="SUPFAM" id="SSF53955">
    <property type="entry name" value="Lysozyme-like"/>
    <property type="match status" value="1"/>
</dbReference>
<evidence type="ECO:0000256" key="8">
    <source>
        <dbReference type="ARBA" id="ARBA00022960"/>
    </source>
</evidence>
<dbReference type="GO" id="GO:0008955">
    <property type="term" value="F:peptidoglycan glycosyltransferase activity"/>
    <property type="evidence" value="ECO:0007669"/>
    <property type="project" value="UniProtKB-EC"/>
</dbReference>
<dbReference type="InterPro" id="IPR036116">
    <property type="entry name" value="FN3_sf"/>
</dbReference>
<keyword evidence="15" id="KW-0812">Transmembrane</keyword>
<feature type="compositionally biased region" description="Acidic residues" evidence="14">
    <location>
        <begin position="773"/>
        <end position="788"/>
    </location>
</feature>
<name>A0A4Y8IXA1_9BACI</name>
<dbReference type="Gene3D" id="1.10.3810.10">
    <property type="entry name" value="Biosynthetic peptidoglycan transglycosylase-like"/>
    <property type="match status" value="1"/>
</dbReference>
<evidence type="ECO:0000256" key="13">
    <source>
        <dbReference type="ARBA" id="ARBA00049902"/>
    </source>
</evidence>
<keyword evidence="5" id="KW-0328">Glycosyltransferase</keyword>
<dbReference type="SMART" id="SM00060">
    <property type="entry name" value="FN3"/>
    <property type="match status" value="1"/>
</dbReference>
<organism evidence="17 18">
    <name type="scientific">Filobacillus milosensis</name>
    <dbReference type="NCBI Taxonomy" id="94137"/>
    <lineage>
        <taxon>Bacteria</taxon>
        <taxon>Bacillati</taxon>
        <taxon>Bacillota</taxon>
        <taxon>Bacilli</taxon>
        <taxon>Bacillales</taxon>
        <taxon>Bacillaceae</taxon>
        <taxon>Filobacillus</taxon>
    </lineage>
</organism>
<evidence type="ECO:0000259" key="16">
    <source>
        <dbReference type="PROSITE" id="PS50853"/>
    </source>
</evidence>
<dbReference type="Gene3D" id="3.40.710.10">
    <property type="entry name" value="DD-peptidase/beta-lactamase superfamily"/>
    <property type="match status" value="1"/>
</dbReference>
<dbReference type="InterPro" id="IPR003961">
    <property type="entry name" value="FN3_dom"/>
</dbReference>
<protein>
    <submittedName>
        <fullName evidence="17">PBP1A family penicillin-binding protein</fullName>
    </submittedName>
</protein>